<name>A0A0S4WQM6_RALSL</name>
<dbReference type="Gene3D" id="1.10.260.40">
    <property type="entry name" value="lambda repressor-like DNA-binding domains"/>
    <property type="match status" value="1"/>
</dbReference>
<dbReference type="EMBL" id="LN899820">
    <property type="protein sequence ID" value="CUV53891.1"/>
    <property type="molecule type" value="Genomic_DNA"/>
</dbReference>
<protein>
    <recommendedName>
        <fullName evidence="2">Helix-turn-helix domain-containing protein</fullName>
    </recommendedName>
</protein>
<gene>
    <name evidence="1" type="ORF">RUN215_v1_190010</name>
</gene>
<proteinExistence type="predicted"/>
<evidence type="ECO:0008006" key="2">
    <source>
        <dbReference type="Google" id="ProtNLM"/>
    </source>
</evidence>
<dbReference type="InterPro" id="IPR010982">
    <property type="entry name" value="Lambda_DNA-bd_dom_sf"/>
</dbReference>
<dbReference type="AlphaFoldDB" id="A0A0S4WQM6"/>
<reference evidence="1" key="1">
    <citation type="submission" date="2015-10" db="EMBL/GenBank/DDBJ databases">
        <authorList>
            <person name="Gilbert D.G."/>
        </authorList>
    </citation>
    <scope>NUCLEOTIDE SEQUENCE</scope>
    <source>
        <strain evidence="1">Phyl III-seqv23</strain>
    </source>
</reference>
<dbReference type="GO" id="GO:0003677">
    <property type="term" value="F:DNA binding"/>
    <property type="evidence" value="ECO:0007669"/>
    <property type="project" value="InterPro"/>
</dbReference>
<sequence>MNLDQYLSSEGAPSVAQLRGCMLRLGYSVKSDAQIRQWRHGYAGRRPDPENCVGLELATGGAVTRKAMRPDDWRAIWPELAATDPDLRGPA</sequence>
<organism evidence="1">
    <name type="scientific">Ralstonia solanacearum</name>
    <name type="common">Pseudomonas solanacearum</name>
    <dbReference type="NCBI Taxonomy" id="305"/>
    <lineage>
        <taxon>Bacteria</taxon>
        <taxon>Pseudomonadati</taxon>
        <taxon>Pseudomonadota</taxon>
        <taxon>Betaproteobacteria</taxon>
        <taxon>Burkholderiales</taxon>
        <taxon>Burkholderiaceae</taxon>
        <taxon>Ralstonia</taxon>
        <taxon>Ralstonia solanacearum species complex</taxon>
    </lineage>
</organism>
<accession>A0A0S4WQM6</accession>
<evidence type="ECO:0000313" key="1">
    <source>
        <dbReference type="EMBL" id="CUV53891.1"/>
    </source>
</evidence>